<dbReference type="STRING" id="662367.SAMN05216167_11426"/>
<dbReference type="InterPro" id="IPR002912">
    <property type="entry name" value="ACT_dom"/>
</dbReference>
<evidence type="ECO:0000259" key="1">
    <source>
        <dbReference type="Pfam" id="PF13291"/>
    </source>
</evidence>
<keyword evidence="3" id="KW-1185">Reference proteome</keyword>
<protein>
    <submittedName>
        <fullName evidence="2">ACT domain-containing protein</fullName>
    </submittedName>
</protein>
<dbReference type="EMBL" id="FOLQ01000014">
    <property type="protein sequence ID" value="SFE45210.1"/>
    <property type="molecule type" value="Genomic_DNA"/>
</dbReference>
<evidence type="ECO:0000313" key="3">
    <source>
        <dbReference type="Proteomes" id="UP000198598"/>
    </source>
</evidence>
<organism evidence="2 3">
    <name type="scientific">Spirosoma endophyticum</name>
    <dbReference type="NCBI Taxonomy" id="662367"/>
    <lineage>
        <taxon>Bacteria</taxon>
        <taxon>Pseudomonadati</taxon>
        <taxon>Bacteroidota</taxon>
        <taxon>Cytophagia</taxon>
        <taxon>Cytophagales</taxon>
        <taxon>Cytophagaceae</taxon>
        <taxon>Spirosoma</taxon>
    </lineage>
</organism>
<gene>
    <name evidence="2" type="ORF">SAMN05216167_11426</name>
</gene>
<dbReference type="Pfam" id="PF13291">
    <property type="entry name" value="ACT_4"/>
    <property type="match status" value="1"/>
</dbReference>
<dbReference type="Gene3D" id="3.30.70.260">
    <property type="match status" value="1"/>
</dbReference>
<feature type="domain" description="ACT" evidence="1">
    <location>
        <begin position="19"/>
        <end position="91"/>
    </location>
</feature>
<dbReference type="OrthoDB" id="965431at2"/>
<accession>A0A1I2AQN9</accession>
<name>A0A1I2AQN9_9BACT</name>
<sequence length="94" mass="10519">MNTSNTAAHADFNELIAYVTYQIAGFDRVNFVSDIANTIPQDGNYTIRALSFEADGLQANGLLTVQMREDQRLTSRLVQRLQSVRGIVSVREIQ</sequence>
<dbReference type="RefSeq" id="WP_093831596.1">
    <property type="nucleotide sequence ID" value="NZ_FOLQ01000014.1"/>
</dbReference>
<dbReference type="Proteomes" id="UP000198598">
    <property type="component" value="Unassembled WGS sequence"/>
</dbReference>
<dbReference type="AlphaFoldDB" id="A0A1I2AQN9"/>
<reference evidence="2 3" key="1">
    <citation type="submission" date="2016-10" db="EMBL/GenBank/DDBJ databases">
        <authorList>
            <person name="de Groot N.N."/>
        </authorList>
    </citation>
    <scope>NUCLEOTIDE SEQUENCE [LARGE SCALE GENOMIC DNA]</scope>
    <source>
        <strain evidence="2 3">DSM 26130</strain>
    </source>
</reference>
<evidence type="ECO:0000313" key="2">
    <source>
        <dbReference type="EMBL" id="SFE45210.1"/>
    </source>
</evidence>
<proteinExistence type="predicted"/>